<dbReference type="EMBL" id="QGTT01000009">
    <property type="protein sequence ID" value="PWW12134.1"/>
    <property type="molecule type" value="Genomic_DNA"/>
</dbReference>
<evidence type="ECO:0000256" key="3">
    <source>
        <dbReference type="ARBA" id="ARBA00005349"/>
    </source>
</evidence>
<dbReference type="InterPro" id="IPR018168">
    <property type="entry name" value="Ubi_Hdrlase_CS"/>
</dbReference>
<organism evidence="9 10">
    <name type="scientific">Pseudidiomarina maritima</name>
    <dbReference type="NCBI Taxonomy" id="519453"/>
    <lineage>
        <taxon>Bacteria</taxon>
        <taxon>Pseudomonadati</taxon>
        <taxon>Pseudomonadota</taxon>
        <taxon>Gammaproteobacteria</taxon>
        <taxon>Alteromonadales</taxon>
        <taxon>Idiomarinaceae</taxon>
        <taxon>Pseudidiomarina</taxon>
    </lineage>
</organism>
<dbReference type="NCBIfam" id="NF004356">
    <property type="entry name" value="PRK05732.1"/>
    <property type="match status" value="1"/>
</dbReference>
<comment type="similarity">
    <text evidence="3">Belongs to the UbiH/COQ6 family.</text>
</comment>
<keyword evidence="4" id="KW-0285">Flavoprotein</keyword>
<sequence length="396" mass="43081">MAAAPRPADTLKPIVIAGGGLVGALTALLVARQRPDWTVTVLEPQASGPAQDKRTIALAAATIDVLQQLQVWPEVASAACAIEHIHVSDRGHLGMTQLHAEQQGVPALGYVIAAAQLNQALYQACLAQANIEWLAGAWFSHSQPEQDSIAVHYQVADQPHVCHAQLLVGADGSRSQVRSSAGIQMQQTDYQQVGIIAMLELSEPMQGWAYERFTDTGPLALLPVSDQVASLVWSLRPAEAEQMMAASDDEFMAKCQQAFGYRAGRLRKVWDRVQYPLQLHLAEQHIAQRLVLIGNASHTLHPIAGQGFNLGVRDAISLSQQLATAADAGQYRVLASYQRERQSDYKAIIGLTDSLVRGFSNQLLPLVIGRNIALSALAWLLPLKQQFARKTMGYRN</sequence>
<keyword evidence="10" id="KW-1185">Reference proteome</keyword>
<dbReference type="GO" id="GO:0071949">
    <property type="term" value="F:FAD binding"/>
    <property type="evidence" value="ECO:0007669"/>
    <property type="project" value="InterPro"/>
</dbReference>
<dbReference type="AlphaFoldDB" id="A0A317Q882"/>
<dbReference type="OrthoDB" id="9769565at2"/>
<accession>A0A317Q882</accession>
<dbReference type="Gene3D" id="3.50.50.60">
    <property type="entry name" value="FAD/NAD(P)-binding domain"/>
    <property type="match status" value="2"/>
</dbReference>
<proteinExistence type="inferred from homology"/>
<dbReference type="InterPro" id="IPR011295">
    <property type="entry name" value="UbiH"/>
</dbReference>
<evidence type="ECO:0000259" key="8">
    <source>
        <dbReference type="Pfam" id="PF01494"/>
    </source>
</evidence>
<comment type="pathway">
    <text evidence="2">Cofactor biosynthesis; ubiquinone biosynthesis.</text>
</comment>
<dbReference type="PROSITE" id="PS01304">
    <property type="entry name" value="UBIH"/>
    <property type="match status" value="1"/>
</dbReference>
<feature type="domain" description="FAD-binding" evidence="8">
    <location>
        <begin position="14"/>
        <end position="344"/>
    </location>
</feature>
<dbReference type="PANTHER" id="PTHR43876">
    <property type="entry name" value="UBIQUINONE BIOSYNTHESIS MONOOXYGENASE COQ6, MITOCHONDRIAL"/>
    <property type="match status" value="1"/>
</dbReference>
<dbReference type="GO" id="GO:0008681">
    <property type="term" value="F:2-octaprenyl-6-methoxyphenol hydroxylase activity"/>
    <property type="evidence" value="ECO:0007669"/>
    <property type="project" value="InterPro"/>
</dbReference>
<dbReference type="NCBIfam" id="TIGR01984">
    <property type="entry name" value="UbiH"/>
    <property type="match status" value="1"/>
</dbReference>
<evidence type="ECO:0000256" key="6">
    <source>
        <dbReference type="ARBA" id="ARBA00023002"/>
    </source>
</evidence>
<evidence type="ECO:0000313" key="9">
    <source>
        <dbReference type="EMBL" id="PWW12134.1"/>
    </source>
</evidence>
<gene>
    <name evidence="9" type="ORF">DET45_10929</name>
</gene>
<keyword evidence="7" id="KW-0503">Monooxygenase</keyword>
<name>A0A317Q882_9GAMM</name>
<comment type="caution">
    <text evidence="9">The sequence shown here is derived from an EMBL/GenBank/DDBJ whole genome shotgun (WGS) entry which is preliminary data.</text>
</comment>
<dbReference type="RefSeq" id="WP_110076125.1">
    <property type="nucleotide sequence ID" value="NZ_QGTT01000009.1"/>
</dbReference>
<dbReference type="InterPro" id="IPR036188">
    <property type="entry name" value="FAD/NAD-bd_sf"/>
</dbReference>
<dbReference type="NCBIfam" id="TIGR01988">
    <property type="entry name" value="Ubi-OHases"/>
    <property type="match status" value="1"/>
</dbReference>
<evidence type="ECO:0000256" key="1">
    <source>
        <dbReference type="ARBA" id="ARBA00001974"/>
    </source>
</evidence>
<dbReference type="PRINTS" id="PR00420">
    <property type="entry name" value="RNGMNOXGNASE"/>
</dbReference>
<dbReference type="PANTHER" id="PTHR43876:SF8">
    <property type="entry name" value="2-OCTAPRENYL-6-METHOXYPHENOL HYDROXYLASE"/>
    <property type="match status" value="1"/>
</dbReference>
<reference evidence="9 10" key="1">
    <citation type="submission" date="2018-05" db="EMBL/GenBank/DDBJ databases">
        <title>Freshwater and sediment microbial communities from various areas in North America, analyzing microbe dynamics in response to fracking.</title>
        <authorList>
            <person name="Lamendella R."/>
        </authorList>
    </citation>
    <scope>NUCLEOTIDE SEQUENCE [LARGE SCALE GENOMIC DNA]</scope>
    <source>
        <strain evidence="9 10">125B1</strain>
    </source>
</reference>
<dbReference type="InterPro" id="IPR051205">
    <property type="entry name" value="UbiH/COQ6_monooxygenase"/>
</dbReference>
<dbReference type="SUPFAM" id="SSF51905">
    <property type="entry name" value="FAD/NAD(P)-binding domain"/>
    <property type="match status" value="1"/>
</dbReference>
<keyword evidence="6" id="KW-0560">Oxidoreductase</keyword>
<evidence type="ECO:0000256" key="5">
    <source>
        <dbReference type="ARBA" id="ARBA00022827"/>
    </source>
</evidence>
<evidence type="ECO:0000256" key="4">
    <source>
        <dbReference type="ARBA" id="ARBA00022630"/>
    </source>
</evidence>
<dbReference type="GO" id="GO:0006744">
    <property type="term" value="P:ubiquinone biosynthetic process"/>
    <property type="evidence" value="ECO:0007669"/>
    <property type="project" value="UniProtKB-UniPathway"/>
</dbReference>
<keyword evidence="5" id="KW-0274">FAD</keyword>
<comment type="cofactor">
    <cofactor evidence="1">
        <name>FAD</name>
        <dbReference type="ChEBI" id="CHEBI:57692"/>
    </cofactor>
</comment>
<dbReference type="UniPathway" id="UPA00232"/>
<evidence type="ECO:0000256" key="2">
    <source>
        <dbReference type="ARBA" id="ARBA00004749"/>
    </source>
</evidence>
<dbReference type="InterPro" id="IPR010971">
    <property type="entry name" value="UbiH/COQ6"/>
</dbReference>
<dbReference type="Proteomes" id="UP000246964">
    <property type="component" value="Unassembled WGS sequence"/>
</dbReference>
<evidence type="ECO:0000313" key="10">
    <source>
        <dbReference type="Proteomes" id="UP000246964"/>
    </source>
</evidence>
<dbReference type="InterPro" id="IPR002938">
    <property type="entry name" value="FAD-bd"/>
</dbReference>
<evidence type="ECO:0000256" key="7">
    <source>
        <dbReference type="ARBA" id="ARBA00023033"/>
    </source>
</evidence>
<dbReference type="Pfam" id="PF01494">
    <property type="entry name" value="FAD_binding_3"/>
    <property type="match status" value="1"/>
</dbReference>
<protein>
    <submittedName>
        <fullName evidence="9">2-octaprenyl-6-methoxyphenol hydroxylase /2-octaprenyl-3-methyl-6-methoxy-1,4-benzoquinol hydroxylase</fullName>
    </submittedName>
</protein>